<dbReference type="InterPro" id="IPR029068">
    <property type="entry name" value="Glyas_Bleomycin-R_OHBP_Dase"/>
</dbReference>
<comment type="caution">
    <text evidence="2">The sequence shown here is derived from an EMBL/GenBank/DDBJ whole genome shotgun (WGS) entry which is preliminary data.</text>
</comment>
<organism evidence="2 3">
    <name type="scientific">Novosphingobium barchaimii LL02</name>
    <dbReference type="NCBI Taxonomy" id="1114963"/>
    <lineage>
        <taxon>Bacteria</taxon>
        <taxon>Pseudomonadati</taxon>
        <taxon>Pseudomonadota</taxon>
        <taxon>Alphaproteobacteria</taxon>
        <taxon>Sphingomonadales</taxon>
        <taxon>Sphingomonadaceae</taxon>
        <taxon>Novosphingobium</taxon>
    </lineage>
</organism>
<dbReference type="Gene3D" id="3.10.180.10">
    <property type="entry name" value="2,3-Dihydroxybiphenyl 1,2-Dioxygenase, domain 1"/>
    <property type="match status" value="1"/>
</dbReference>
<dbReference type="SUPFAM" id="SSF54593">
    <property type="entry name" value="Glyoxalase/Bleomycin resistance protein/Dihydroxybiphenyl dioxygenase"/>
    <property type="match status" value="1"/>
</dbReference>
<reference evidence="2 3" key="1">
    <citation type="journal article" date="2015" name="G3 (Bethesda)">
        <title>Insights into Ongoing Evolution of the Hexachlorocyclohexane Catabolic Pathway from Comparative Genomics of Ten Sphingomonadaceae Strains.</title>
        <authorList>
            <person name="Pearce S.L."/>
            <person name="Oakeshott J.G."/>
            <person name="Pandey G."/>
        </authorList>
    </citation>
    <scope>NUCLEOTIDE SEQUENCE [LARGE SCALE GENOMIC DNA]</scope>
    <source>
        <strain evidence="2 3">LL02</strain>
    </source>
</reference>
<keyword evidence="3" id="KW-1185">Reference proteome</keyword>
<evidence type="ECO:0000313" key="2">
    <source>
        <dbReference type="EMBL" id="KMS60369.1"/>
    </source>
</evidence>
<dbReference type="InterPro" id="IPR037523">
    <property type="entry name" value="VOC_core"/>
</dbReference>
<dbReference type="AlphaFoldDB" id="A0A0J7Y8U7"/>
<proteinExistence type="predicted"/>
<sequence length="184" mass="19991">MLFVPGRPGPHVMQVALMVDDIESACMNWTRTAGIGPFFHVPRIVLEEYDYRGRAACGLDFSVAIAQSGGVQIELVQQHCDNPSAYRDTIAKGQGGFHHLAIYTGDYDAAYAGYVEQGFTAAVDGSFGGFRFSYIDTSAAIGCMIELIEENPLQGDFFARIADAAREWDGVTDPIRPGFPAEAQ</sequence>
<evidence type="ECO:0000259" key="1">
    <source>
        <dbReference type="PROSITE" id="PS51819"/>
    </source>
</evidence>
<dbReference type="Pfam" id="PF13669">
    <property type="entry name" value="Glyoxalase_4"/>
    <property type="match status" value="1"/>
</dbReference>
<protein>
    <submittedName>
        <fullName evidence="2">Methylmalonyl-CoA epimerase</fullName>
    </submittedName>
</protein>
<evidence type="ECO:0000313" key="3">
    <source>
        <dbReference type="Proteomes" id="UP000052268"/>
    </source>
</evidence>
<dbReference type="Proteomes" id="UP000052268">
    <property type="component" value="Unassembled WGS sequence"/>
</dbReference>
<feature type="domain" description="VOC" evidence="1">
    <location>
        <begin position="11"/>
        <end position="150"/>
    </location>
</feature>
<dbReference type="PROSITE" id="PS51819">
    <property type="entry name" value="VOC"/>
    <property type="match status" value="1"/>
</dbReference>
<accession>A0A0J7Y8U7</accession>
<dbReference type="PATRIC" id="fig|1114963.3.peg.282"/>
<name>A0A0J7Y8U7_9SPHN</name>
<dbReference type="EMBL" id="JACU01000001">
    <property type="protein sequence ID" value="KMS60369.1"/>
    <property type="molecule type" value="Genomic_DNA"/>
</dbReference>
<gene>
    <name evidence="2" type="ORF">V474_01420</name>
</gene>